<dbReference type="PIRSF" id="PIRSF000386">
    <property type="entry name" value="tRNA_mtase"/>
    <property type="match status" value="1"/>
</dbReference>
<evidence type="ECO:0000256" key="7">
    <source>
        <dbReference type="ARBA" id="ARBA00022490"/>
    </source>
</evidence>
<evidence type="ECO:0000256" key="13">
    <source>
        <dbReference type="ARBA" id="ARBA00033392"/>
    </source>
</evidence>
<dbReference type="PANTHER" id="PTHR46417:SF1">
    <property type="entry name" value="TRNA (GUANINE-N(1)-)-METHYLTRANSFERASE"/>
    <property type="match status" value="1"/>
</dbReference>
<comment type="catalytic activity">
    <reaction evidence="14 15 17">
        <text>guanosine(37) in tRNA + S-adenosyl-L-methionine = N(1)-methylguanosine(37) in tRNA + S-adenosyl-L-homocysteine + H(+)</text>
        <dbReference type="Rhea" id="RHEA:36899"/>
        <dbReference type="Rhea" id="RHEA-COMP:10145"/>
        <dbReference type="Rhea" id="RHEA-COMP:10147"/>
        <dbReference type="ChEBI" id="CHEBI:15378"/>
        <dbReference type="ChEBI" id="CHEBI:57856"/>
        <dbReference type="ChEBI" id="CHEBI:59789"/>
        <dbReference type="ChEBI" id="CHEBI:73542"/>
        <dbReference type="ChEBI" id="CHEBI:74269"/>
        <dbReference type="EC" id="2.1.1.228"/>
    </reaction>
</comment>
<reference evidence="19 20" key="1">
    <citation type="journal article" date="2016" name="Nat. Commun.">
        <title>Thousands of microbial genomes shed light on interconnected biogeochemical processes in an aquifer system.</title>
        <authorList>
            <person name="Anantharaman K."/>
            <person name="Brown C.T."/>
            <person name="Hug L.A."/>
            <person name="Sharon I."/>
            <person name="Castelle C.J."/>
            <person name="Probst A.J."/>
            <person name="Thomas B.C."/>
            <person name="Singh A."/>
            <person name="Wilkins M.J."/>
            <person name="Karaoz U."/>
            <person name="Brodie E.L."/>
            <person name="Williams K.H."/>
            <person name="Hubbard S.S."/>
            <person name="Banfield J.F."/>
        </authorList>
    </citation>
    <scope>NUCLEOTIDE SEQUENCE [LARGE SCALE GENOMIC DNA]</scope>
</reference>
<sequence>MQFDIVTIFPRLFESFKNEALIARAQKKKIISINAHNLRDFAEDKRGTVDDRPYGGGVGMVLLFKPIYQAVKKIRSKNLKKKIWVIAFGPKGKKFTQDVAKRWSKYDQLVMICGRYEGIDERVIKNVADEEVSIGDYVLFGGEVPAMVVMEAVTRLLPGAIAKQKSLEDESFKVPEFLEYPHFTRPEVIVVGGKKLRVPKVLLSGHQAKIEEWKRKKA</sequence>
<evidence type="ECO:0000256" key="1">
    <source>
        <dbReference type="ARBA" id="ARBA00002634"/>
    </source>
</evidence>
<evidence type="ECO:0000256" key="8">
    <source>
        <dbReference type="ARBA" id="ARBA00022603"/>
    </source>
</evidence>
<evidence type="ECO:0000256" key="14">
    <source>
        <dbReference type="ARBA" id="ARBA00047783"/>
    </source>
</evidence>
<feature type="binding site" evidence="15 16">
    <location>
        <position position="114"/>
    </location>
    <ligand>
        <name>S-adenosyl-L-methionine</name>
        <dbReference type="ChEBI" id="CHEBI:59789"/>
    </ligand>
</feature>
<dbReference type="PANTHER" id="PTHR46417">
    <property type="entry name" value="TRNA (GUANINE-N(1)-)-METHYLTRANSFERASE"/>
    <property type="match status" value="1"/>
</dbReference>
<dbReference type="FunFam" id="3.40.1280.10:FF:000001">
    <property type="entry name" value="tRNA (guanine-N(1)-)-methyltransferase"/>
    <property type="match status" value="1"/>
</dbReference>
<organism evidence="19 20">
    <name type="scientific">Candidatus Zambryskibacteria bacterium RIFCSPHIGHO2_01_FULL_44_22b</name>
    <dbReference type="NCBI Taxonomy" id="1802737"/>
    <lineage>
        <taxon>Bacteria</taxon>
        <taxon>Candidatus Zambryskiibacteriota</taxon>
    </lineage>
</organism>
<dbReference type="Proteomes" id="UP000178538">
    <property type="component" value="Unassembled WGS sequence"/>
</dbReference>
<evidence type="ECO:0000256" key="11">
    <source>
        <dbReference type="ARBA" id="ARBA00022694"/>
    </source>
</evidence>
<keyword evidence="7 15" id="KW-0963">Cytoplasm</keyword>
<evidence type="ECO:0000313" key="19">
    <source>
        <dbReference type="EMBL" id="OHA90842.1"/>
    </source>
</evidence>
<accession>A0A1G2T133</accession>
<dbReference type="InterPro" id="IPR029028">
    <property type="entry name" value="Alpha/beta_knot_MTases"/>
</dbReference>
<evidence type="ECO:0000256" key="17">
    <source>
        <dbReference type="RuleBase" id="RU003464"/>
    </source>
</evidence>
<dbReference type="SUPFAM" id="SSF75217">
    <property type="entry name" value="alpha/beta knot"/>
    <property type="match status" value="1"/>
</dbReference>
<evidence type="ECO:0000256" key="15">
    <source>
        <dbReference type="HAMAP-Rule" id="MF_00605"/>
    </source>
</evidence>
<dbReference type="GO" id="GO:0005829">
    <property type="term" value="C:cytosol"/>
    <property type="evidence" value="ECO:0007669"/>
    <property type="project" value="TreeGrafter"/>
</dbReference>
<proteinExistence type="inferred from homology"/>
<evidence type="ECO:0000256" key="4">
    <source>
        <dbReference type="ARBA" id="ARBA00011738"/>
    </source>
</evidence>
<dbReference type="GO" id="GO:0052906">
    <property type="term" value="F:tRNA (guanine(37)-N1)-methyltransferase activity"/>
    <property type="evidence" value="ECO:0007669"/>
    <property type="project" value="UniProtKB-UniRule"/>
</dbReference>
<dbReference type="InterPro" id="IPR029026">
    <property type="entry name" value="tRNA_m1G_MTases_N"/>
</dbReference>
<dbReference type="GO" id="GO:0002939">
    <property type="term" value="P:tRNA N1-guanine methylation"/>
    <property type="evidence" value="ECO:0007669"/>
    <property type="project" value="TreeGrafter"/>
</dbReference>
<dbReference type="STRING" id="1802737.A2832_00795"/>
<comment type="subcellular location">
    <subcellularLocation>
        <location evidence="2 15 17">Cytoplasm</location>
    </subcellularLocation>
</comment>
<evidence type="ECO:0000259" key="18">
    <source>
        <dbReference type="Pfam" id="PF01746"/>
    </source>
</evidence>
<dbReference type="InterPro" id="IPR023148">
    <property type="entry name" value="tRNA_m1G_MeTrfase_C_sf"/>
</dbReference>
<keyword evidence="11 15" id="KW-0819">tRNA processing</keyword>
<dbReference type="Gene3D" id="1.10.1270.20">
    <property type="entry name" value="tRNA(m1g37)methyltransferase, domain 2"/>
    <property type="match status" value="1"/>
</dbReference>
<comment type="function">
    <text evidence="1 15 17">Specifically methylates guanosine-37 in various tRNAs.</text>
</comment>
<evidence type="ECO:0000256" key="12">
    <source>
        <dbReference type="ARBA" id="ARBA00029736"/>
    </source>
</evidence>
<feature type="binding site" evidence="15 16">
    <location>
        <begin position="134"/>
        <end position="139"/>
    </location>
    <ligand>
        <name>S-adenosyl-L-methionine</name>
        <dbReference type="ChEBI" id="CHEBI:59789"/>
    </ligand>
</feature>
<gene>
    <name evidence="15" type="primary">trmD</name>
    <name evidence="19" type="ORF">A2832_00795</name>
</gene>
<comment type="subunit">
    <text evidence="4 15 17">Homodimer.</text>
</comment>
<evidence type="ECO:0000256" key="16">
    <source>
        <dbReference type="PIRSR" id="PIRSR000386-1"/>
    </source>
</evidence>
<dbReference type="InterPro" id="IPR016009">
    <property type="entry name" value="tRNA_MeTrfase_TRMD/TRM10"/>
</dbReference>
<dbReference type="HAMAP" id="MF_00605">
    <property type="entry name" value="TrmD"/>
    <property type="match status" value="1"/>
</dbReference>
<evidence type="ECO:0000256" key="5">
    <source>
        <dbReference type="ARBA" id="ARBA00012807"/>
    </source>
</evidence>
<dbReference type="NCBIfam" id="TIGR00088">
    <property type="entry name" value="trmD"/>
    <property type="match status" value="1"/>
</dbReference>
<keyword evidence="10 15" id="KW-0949">S-adenosyl-L-methionine</keyword>
<keyword evidence="9 15" id="KW-0808">Transferase</keyword>
<evidence type="ECO:0000256" key="10">
    <source>
        <dbReference type="ARBA" id="ARBA00022691"/>
    </source>
</evidence>
<feature type="domain" description="tRNA methyltransferase TRMD/TRM10-type" evidence="18">
    <location>
        <begin position="1"/>
        <end position="217"/>
    </location>
</feature>
<keyword evidence="8 15" id="KW-0489">Methyltransferase</keyword>
<evidence type="ECO:0000256" key="6">
    <source>
        <dbReference type="ARBA" id="ARBA00014679"/>
    </source>
</evidence>
<dbReference type="EMBL" id="MHVG01000015">
    <property type="protein sequence ID" value="OHA90842.1"/>
    <property type="molecule type" value="Genomic_DNA"/>
</dbReference>
<dbReference type="CDD" id="cd18080">
    <property type="entry name" value="TrmD-like"/>
    <property type="match status" value="1"/>
</dbReference>
<comment type="caution">
    <text evidence="19">The sequence shown here is derived from an EMBL/GenBank/DDBJ whole genome shotgun (WGS) entry which is preliminary data.</text>
</comment>
<dbReference type="AlphaFoldDB" id="A0A1G2T133"/>
<dbReference type="InterPro" id="IPR002649">
    <property type="entry name" value="tRNA_m1G_MeTrfase_TrmD"/>
</dbReference>
<dbReference type="Pfam" id="PF01746">
    <property type="entry name" value="tRNA_m1G_MT"/>
    <property type="match status" value="1"/>
</dbReference>
<evidence type="ECO:0000256" key="2">
    <source>
        <dbReference type="ARBA" id="ARBA00004496"/>
    </source>
</evidence>
<dbReference type="NCBIfam" id="NF000648">
    <property type="entry name" value="PRK00026.1"/>
    <property type="match status" value="1"/>
</dbReference>
<dbReference type="EC" id="2.1.1.228" evidence="5 15"/>
<evidence type="ECO:0000256" key="9">
    <source>
        <dbReference type="ARBA" id="ARBA00022679"/>
    </source>
</evidence>
<evidence type="ECO:0000313" key="20">
    <source>
        <dbReference type="Proteomes" id="UP000178538"/>
    </source>
</evidence>
<comment type="similarity">
    <text evidence="3 15 17">Belongs to the RNA methyltransferase TrmD family.</text>
</comment>
<evidence type="ECO:0000256" key="3">
    <source>
        <dbReference type="ARBA" id="ARBA00007630"/>
    </source>
</evidence>
<protein>
    <recommendedName>
        <fullName evidence="6 15">tRNA (guanine-N(1)-)-methyltransferase</fullName>
        <ecNumber evidence="5 15">2.1.1.228</ecNumber>
    </recommendedName>
    <alternativeName>
        <fullName evidence="12 15">M1G-methyltransferase</fullName>
    </alternativeName>
    <alternativeName>
        <fullName evidence="13 15">tRNA [GM37] methyltransferase</fullName>
    </alternativeName>
</protein>
<dbReference type="Gene3D" id="3.40.1280.10">
    <property type="match status" value="1"/>
</dbReference>
<name>A0A1G2T133_9BACT</name>